<dbReference type="Proteomes" id="UP000095280">
    <property type="component" value="Unplaced"/>
</dbReference>
<feature type="region of interest" description="Disordered" evidence="1">
    <location>
        <begin position="1"/>
        <end position="20"/>
    </location>
</feature>
<sequence length="182" mass="20133">VSMPASLATTAERQLAAPRPAPAALADRAVRVYRHDGQSRTVPVGRDTPHYACWQLVEVCASLPGPALRRRALQDSVTIWTVDCREAAVDLLQLDPRRLAQLLTESDAEAHRQIRPADLVLWWLGNRDGSSYKSLTAFHRANPAGRGHVRLAGARTRDLRRCQHRKPASSAVANRILKRLSA</sequence>
<evidence type="ECO:0000256" key="1">
    <source>
        <dbReference type="SAM" id="MobiDB-lite"/>
    </source>
</evidence>
<dbReference type="WBParaSite" id="maker-unitig_39067-snap-gene-0.2-mRNA-1">
    <property type="protein sequence ID" value="maker-unitig_39067-snap-gene-0.2-mRNA-1"/>
    <property type="gene ID" value="maker-unitig_39067-snap-gene-0.2"/>
</dbReference>
<keyword evidence="2" id="KW-1185">Reference proteome</keyword>
<organism evidence="2 3">
    <name type="scientific">Macrostomum lignano</name>
    <dbReference type="NCBI Taxonomy" id="282301"/>
    <lineage>
        <taxon>Eukaryota</taxon>
        <taxon>Metazoa</taxon>
        <taxon>Spiralia</taxon>
        <taxon>Lophotrochozoa</taxon>
        <taxon>Platyhelminthes</taxon>
        <taxon>Rhabditophora</taxon>
        <taxon>Macrostomorpha</taxon>
        <taxon>Macrostomida</taxon>
        <taxon>Macrostomidae</taxon>
        <taxon>Macrostomum</taxon>
    </lineage>
</organism>
<evidence type="ECO:0000313" key="2">
    <source>
        <dbReference type="Proteomes" id="UP000095280"/>
    </source>
</evidence>
<accession>A0A1I8FKY1</accession>
<dbReference type="AlphaFoldDB" id="A0A1I8FKY1"/>
<evidence type="ECO:0000313" key="3">
    <source>
        <dbReference type="WBParaSite" id="maker-unitig_39067-snap-gene-0.2-mRNA-1"/>
    </source>
</evidence>
<proteinExistence type="predicted"/>
<name>A0A1I8FKY1_9PLAT</name>
<reference evidence="3" key="1">
    <citation type="submission" date="2016-11" db="UniProtKB">
        <authorList>
            <consortium name="WormBaseParasite"/>
        </authorList>
    </citation>
    <scope>IDENTIFICATION</scope>
</reference>
<protein>
    <submittedName>
        <fullName evidence="3">FAD_binding_7 domain-containing protein</fullName>
    </submittedName>
</protein>